<dbReference type="GO" id="GO:0005737">
    <property type="term" value="C:cytoplasm"/>
    <property type="evidence" value="ECO:0007669"/>
    <property type="project" value="UniProtKB-SubCell"/>
</dbReference>
<dbReference type="AlphaFoldDB" id="A0AA38MCU3"/>
<comment type="caution">
    <text evidence="5">The sequence shown here is derived from an EMBL/GenBank/DDBJ whole genome shotgun (WGS) entry which is preliminary data.</text>
</comment>
<keyword evidence="2" id="KW-0963">Cytoplasm</keyword>
<proteinExistence type="predicted"/>
<gene>
    <name evidence="5" type="ORF">Zmor_017456</name>
</gene>
<dbReference type="PANTHER" id="PTHR46545">
    <property type="entry name" value="LEUCINE-RICH REPEAT-CONTAINING PROTEIN 51"/>
    <property type="match status" value="1"/>
</dbReference>
<keyword evidence="6" id="KW-1185">Reference proteome</keyword>
<accession>A0AA38MCU3</accession>
<evidence type="ECO:0008006" key="7">
    <source>
        <dbReference type="Google" id="ProtNLM"/>
    </source>
</evidence>
<evidence type="ECO:0000256" key="4">
    <source>
        <dbReference type="ARBA" id="ARBA00022737"/>
    </source>
</evidence>
<protein>
    <recommendedName>
        <fullName evidence="7">Leucine-rich repeat-containing protein 51</fullName>
    </recommendedName>
</protein>
<organism evidence="5 6">
    <name type="scientific">Zophobas morio</name>
    <dbReference type="NCBI Taxonomy" id="2755281"/>
    <lineage>
        <taxon>Eukaryota</taxon>
        <taxon>Metazoa</taxon>
        <taxon>Ecdysozoa</taxon>
        <taxon>Arthropoda</taxon>
        <taxon>Hexapoda</taxon>
        <taxon>Insecta</taxon>
        <taxon>Pterygota</taxon>
        <taxon>Neoptera</taxon>
        <taxon>Endopterygota</taxon>
        <taxon>Coleoptera</taxon>
        <taxon>Polyphaga</taxon>
        <taxon>Cucujiformia</taxon>
        <taxon>Tenebrionidae</taxon>
        <taxon>Zophobas</taxon>
    </lineage>
</organism>
<comment type="subcellular location">
    <subcellularLocation>
        <location evidence="1">Cytoplasm</location>
    </subcellularLocation>
</comment>
<name>A0AA38MCU3_9CUCU</name>
<sequence>MQVDEKRELETSKPADFSFKKLKVLEPAGPEQARASRLGGIPERGSAHKKFLTRSVWLNNNKLKNIRNFDNFVDSILEFPEQLGWIDFSFNQITEINDTILKFADLRIVYFHGNCIENIDQVLKLKNLKLLKTVTFHGNPISNLPYYRNYVIAALPQVVLVLCFAFLDRVG</sequence>
<keyword evidence="3" id="KW-0433">Leucine-rich repeat</keyword>
<evidence type="ECO:0000313" key="6">
    <source>
        <dbReference type="Proteomes" id="UP001168821"/>
    </source>
</evidence>
<evidence type="ECO:0000256" key="2">
    <source>
        <dbReference type="ARBA" id="ARBA00022490"/>
    </source>
</evidence>
<evidence type="ECO:0000256" key="1">
    <source>
        <dbReference type="ARBA" id="ARBA00004496"/>
    </source>
</evidence>
<keyword evidence="4" id="KW-0677">Repeat</keyword>
<evidence type="ECO:0000256" key="3">
    <source>
        <dbReference type="ARBA" id="ARBA00022614"/>
    </source>
</evidence>
<dbReference type="PANTHER" id="PTHR46545:SF1">
    <property type="entry name" value="LEUCINE-RICH REPEAT-CONTAINING PROTEIN 51"/>
    <property type="match status" value="1"/>
</dbReference>
<dbReference type="Gene3D" id="3.80.10.10">
    <property type="entry name" value="Ribonuclease Inhibitor"/>
    <property type="match status" value="1"/>
</dbReference>
<reference evidence="5" key="1">
    <citation type="journal article" date="2023" name="G3 (Bethesda)">
        <title>Whole genome assemblies of Zophobas morio and Tenebrio molitor.</title>
        <authorList>
            <person name="Kaur S."/>
            <person name="Stinson S.A."/>
            <person name="diCenzo G.C."/>
        </authorList>
    </citation>
    <scope>NUCLEOTIDE SEQUENCE</scope>
    <source>
        <strain evidence="5">QUZm001</strain>
    </source>
</reference>
<dbReference type="InterPro" id="IPR032675">
    <property type="entry name" value="LRR_dom_sf"/>
</dbReference>
<dbReference type="Pfam" id="PF14580">
    <property type="entry name" value="LRR_9"/>
    <property type="match status" value="1"/>
</dbReference>
<dbReference type="SUPFAM" id="SSF52058">
    <property type="entry name" value="L domain-like"/>
    <property type="match status" value="1"/>
</dbReference>
<evidence type="ECO:0000313" key="5">
    <source>
        <dbReference type="EMBL" id="KAJ3651411.1"/>
    </source>
</evidence>
<dbReference type="EMBL" id="JALNTZ010000005">
    <property type="protein sequence ID" value="KAJ3651411.1"/>
    <property type="molecule type" value="Genomic_DNA"/>
</dbReference>
<dbReference type="Proteomes" id="UP001168821">
    <property type="component" value="Unassembled WGS sequence"/>
</dbReference>